<proteinExistence type="predicted"/>
<keyword evidence="2" id="KW-1185">Reference proteome</keyword>
<comment type="caution">
    <text evidence="1">The sequence shown here is derived from an EMBL/GenBank/DDBJ whole genome shotgun (WGS) entry which is preliminary data.</text>
</comment>
<dbReference type="EMBL" id="JAIVGD010000011">
    <property type="protein sequence ID" value="KAH0769911.1"/>
    <property type="molecule type" value="Genomic_DNA"/>
</dbReference>
<dbReference type="Gene3D" id="1.20.210.10">
    <property type="entry name" value="Cytochrome c oxidase-like, subunit I domain"/>
    <property type="match status" value="1"/>
</dbReference>
<dbReference type="SUPFAM" id="SSF81442">
    <property type="entry name" value="Cytochrome c oxidase subunit I-like"/>
    <property type="match status" value="1"/>
</dbReference>
<dbReference type="InterPro" id="IPR036927">
    <property type="entry name" value="Cyt_c_oxase-like_su1_sf"/>
</dbReference>
<name>A0ABQ7VN27_SOLTU</name>
<dbReference type="Proteomes" id="UP000826656">
    <property type="component" value="Unassembled WGS sequence"/>
</dbReference>
<sequence>MRRLLSVRLTSAFPRLVNISFWLLPSSLLLHLSPVLIEVDSSTGWTVYPLLKTCLFLLSHQVA</sequence>
<organism evidence="1 2">
    <name type="scientific">Solanum tuberosum</name>
    <name type="common">Potato</name>
    <dbReference type="NCBI Taxonomy" id="4113"/>
    <lineage>
        <taxon>Eukaryota</taxon>
        <taxon>Viridiplantae</taxon>
        <taxon>Streptophyta</taxon>
        <taxon>Embryophyta</taxon>
        <taxon>Tracheophyta</taxon>
        <taxon>Spermatophyta</taxon>
        <taxon>Magnoliopsida</taxon>
        <taxon>eudicotyledons</taxon>
        <taxon>Gunneridae</taxon>
        <taxon>Pentapetalae</taxon>
        <taxon>asterids</taxon>
        <taxon>lamiids</taxon>
        <taxon>Solanales</taxon>
        <taxon>Solanaceae</taxon>
        <taxon>Solanoideae</taxon>
        <taxon>Solaneae</taxon>
        <taxon>Solanum</taxon>
    </lineage>
</organism>
<evidence type="ECO:0000313" key="1">
    <source>
        <dbReference type="EMBL" id="KAH0769911.1"/>
    </source>
</evidence>
<gene>
    <name evidence="1" type="ORF">KY290_013892</name>
</gene>
<accession>A0ABQ7VN27</accession>
<reference evidence="1 2" key="1">
    <citation type="journal article" date="2021" name="bioRxiv">
        <title>Chromosome-scale and haplotype-resolved genome assembly of a tetraploid potato cultivar.</title>
        <authorList>
            <person name="Sun H."/>
            <person name="Jiao W.-B."/>
            <person name="Krause K."/>
            <person name="Campoy J.A."/>
            <person name="Goel M."/>
            <person name="Folz-Donahue K."/>
            <person name="Kukat C."/>
            <person name="Huettel B."/>
            <person name="Schneeberger K."/>
        </authorList>
    </citation>
    <scope>NUCLEOTIDE SEQUENCE [LARGE SCALE GENOMIC DNA]</scope>
    <source>
        <strain evidence="1">SolTubOtavaFocal</strain>
        <tissue evidence="1">Leaves</tissue>
    </source>
</reference>
<evidence type="ECO:0000313" key="2">
    <source>
        <dbReference type="Proteomes" id="UP000826656"/>
    </source>
</evidence>
<protein>
    <submittedName>
        <fullName evidence="1">Uncharacterized protein</fullName>
    </submittedName>
</protein>